<protein>
    <submittedName>
        <fullName evidence="9">Esterase</fullName>
    </submittedName>
</protein>
<dbReference type="GO" id="GO:0045493">
    <property type="term" value="P:xylan catabolic process"/>
    <property type="evidence" value="ECO:0007669"/>
    <property type="project" value="UniProtKB-KW"/>
</dbReference>
<dbReference type="PANTHER" id="PTHR38050:SF2">
    <property type="entry name" value="FERULOYL ESTERASE C-RELATED"/>
    <property type="match status" value="1"/>
</dbReference>
<keyword evidence="10" id="KW-1185">Reference proteome</keyword>
<feature type="chain" id="PRO_5035265513" evidence="8">
    <location>
        <begin position="29"/>
        <end position="330"/>
    </location>
</feature>
<dbReference type="InterPro" id="IPR000801">
    <property type="entry name" value="Esterase-like"/>
</dbReference>
<comment type="subcellular location">
    <subcellularLocation>
        <location evidence="1">Secreted</location>
    </subcellularLocation>
</comment>
<keyword evidence="2" id="KW-0964">Secreted</keyword>
<comment type="caution">
    <text evidence="9">The sequence shown here is derived from an EMBL/GenBank/DDBJ whole genome shotgun (WGS) entry which is preliminary data.</text>
</comment>
<dbReference type="SUPFAM" id="SSF53474">
    <property type="entry name" value="alpha/beta-Hydrolases"/>
    <property type="match status" value="1"/>
</dbReference>
<gene>
    <name evidence="9" type="ORF">KSF_060540</name>
</gene>
<dbReference type="PROSITE" id="PS51257">
    <property type="entry name" value="PROKAR_LIPOPROTEIN"/>
    <property type="match status" value="1"/>
</dbReference>
<reference evidence="9" key="1">
    <citation type="submission" date="2020-10" db="EMBL/GenBank/DDBJ databases">
        <title>Taxonomic study of unclassified bacteria belonging to the class Ktedonobacteria.</title>
        <authorList>
            <person name="Yabe S."/>
            <person name="Wang C.M."/>
            <person name="Zheng Y."/>
            <person name="Sakai Y."/>
            <person name="Cavaletti L."/>
            <person name="Monciardini P."/>
            <person name="Donadio S."/>
        </authorList>
    </citation>
    <scope>NUCLEOTIDE SEQUENCE</scope>
    <source>
        <strain evidence="9">ID150040</strain>
    </source>
</reference>
<feature type="signal peptide" evidence="8">
    <location>
        <begin position="1"/>
        <end position="28"/>
    </location>
</feature>
<keyword evidence="5" id="KW-0378">Hydrolase</keyword>
<dbReference type="GO" id="GO:0030600">
    <property type="term" value="F:feruloyl esterase activity"/>
    <property type="evidence" value="ECO:0007669"/>
    <property type="project" value="InterPro"/>
</dbReference>
<keyword evidence="4 8" id="KW-0732">Signal</keyword>
<dbReference type="InterPro" id="IPR043595">
    <property type="entry name" value="FaeB/C/D"/>
</dbReference>
<evidence type="ECO:0000256" key="2">
    <source>
        <dbReference type="ARBA" id="ARBA00022525"/>
    </source>
</evidence>
<dbReference type="EMBL" id="BNJK01000001">
    <property type="protein sequence ID" value="GHO96006.1"/>
    <property type="molecule type" value="Genomic_DNA"/>
</dbReference>
<dbReference type="Pfam" id="PF00756">
    <property type="entry name" value="Esterase"/>
    <property type="match status" value="1"/>
</dbReference>
<dbReference type="InterPro" id="IPR029058">
    <property type="entry name" value="AB_hydrolase_fold"/>
</dbReference>
<proteinExistence type="predicted"/>
<evidence type="ECO:0000256" key="8">
    <source>
        <dbReference type="SAM" id="SignalP"/>
    </source>
</evidence>
<name>A0A8J3IVG8_9CHLR</name>
<evidence type="ECO:0000256" key="1">
    <source>
        <dbReference type="ARBA" id="ARBA00004613"/>
    </source>
</evidence>
<dbReference type="Gene3D" id="3.40.50.1820">
    <property type="entry name" value="alpha/beta hydrolase"/>
    <property type="match status" value="1"/>
</dbReference>
<dbReference type="GO" id="GO:0005576">
    <property type="term" value="C:extracellular region"/>
    <property type="evidence" value="ECO:0007669"/>
    <property type="project" value="UniProtKB-SubCell"/>
</dbReference>
<evidence type="ECO:0000256" key="4">
    <source>
        <dbReference type="ARBA" id="ARBA00022729"/>
    </source>
</evidence>
<accession>A0A8J3IVG8</accession>
<dbReference type="PANTHER" id="PTHR38050">
    <property type="match status" value="1"/>
</dbReference>
<keyword evidence="6" id="KW-0119">Carbohydrate metabolism</keyword>
<evidence type="ECO:0000313" key="10">
    <source>
        <dbReference type="Proteomes" id="UP000597444"/>
    </source>
</evidence>
<keyword evidence="3" id="KW-0858">Xylan degradation</keyword>
<sequence>MDTILVRAKFFVLLVICFFTSACSTQHAALSQTLPQHTEAESARALPTASIIQKDYTESMQSGGLTRTYYIHLPPSYQKGQPIPLVLAFHGSSATGKDLARQSHLNDIADTGNFIVVYPDGYQQQWADGRGTTPPDVDGVDDVSFVSDLIDKLAEELAVDKQRVYAVGMSNGGIFSERLACERADKITAIASVSGTMAQNISQDCQPARPIPVLLFMGTDDASVPFEGGEVDGDQGIDLSTADTIQQWVDHDTCDPTPVTTEAPPATNDGTSVLRTSYSSCKEDADVVLYTIEGGVHTWPGSGEPVQPAESQTHLDASQVIWEFFQHYHQ</sequence>
<evidence type="ECO:0000256" key="7">
    <source>
        <dbReference type="ARBA" id="ARBA00023326"/>
    </source>
</evidence>
<dbReference type="AlphaFoldDB" id="A0A8J3IVG8"/>
<evidence type="ECO:0000256" key="6">
    <source>
        <dbReference type="ARBA" id="ARBA00023277"/>
    </source>
</evidence>
<organism evidence="9 10">
    <name type="scientific">Reticulibacter mediterranei</name>
    <dbReference type="NCBI Taxonomy" id="2778369"/>
    <lineage>
        <taxon>Bacteria</taxon>
        <taxon>Bacillati</taxon>
        <taxon>Chloroflexota</taxon>
        <taxon>Ktedonobacteria</taxon>
        <taxon>Ktedonobacterales</taxon>
        <taxon>Reticulibacteraceae</taxon>
        <taxon>Reticulibacter</taxon>
    </lineage>
</organism>
<evidence type="ECO:0000313" key="9">
    <source>
        <dbReference type="EMBL" id="GHO96006.1"/>
    </source>
</evidence>
<evidence type="ECO:0000256" key="3">
    <source>
        <dbReference type="ARBA" id="ARBA00022651"/>
    </source>
</evidence>
<dbReference type="Proteomes" id="UP000597444">
    <property type="component" value="Unassembled WGS sequence"/>
</dbReference>
<keyword evidence="7" id="KW-0624">Polysaccharide degradation</keyword>
<evidence type="ECO:0000256" key="5">
    <source>
        <dbReference type="ARBA" id="ARBA00022801"/>
    </source>
</evidence>